<organism evidence="6 7">
    <name type="scientific">Maribacter vaceletii</name>
    <dbReference type="NCBI Taxonomy" id="1206816"/>
    <lineage>
        <taxon>Bacteria</taxon>
        <taxon>Pseudomonadati</taxon>
        <taxon>Bacteroidota</taxon>
        <taxon>Flavobacteriia</taxon>
        <taxon>Flavobacteriales</taxon>
        <taxon>Flavobacteriaceae</taxon>
        <taxon>Maribacter</taxon>
    </lineage>
</organism>
<evidence type="ECO:0000256" key="4">
    <source>
        <dbReference type="ARBA" id="ARBA00023136"/>
    </source>
</evidence>
<feature type="transmembrane region" description="Helical" evidence="5">
    <location>
        <begin position="85"/>
        <end position="106"/>
    </location>
</feature>
<dbReference type="OrthoDB" id="957977at2"/>
<comment type="subcellular location">
    <subcellularLocation>
        <location evidence="1">Membrane</location>
        <topology evidence="1">Multi-pass membrane protein</topology>
    </subcellularLocation>
</comment>
<evidence type="ECO:0000256" key="1">
    <source>
        <dbReference type="ARBA" id="ARBA00004141"/>
    </source>
</evidence>
<protein>
    <submittedName>
        <fullName evidence="6">DoxX-like protein</fullName>
    </submittedName>
</protein>
<keyword evidence="4 5" id="KW-0472">Membrane</keyword>
<accession>A0A495EDB5</accession>
<sequence>MEPIFTNATEILILLFLIITFLQSGYDKIADWNGNVSWLKGHFAETPLKNMVPMLVAVILVTEIIAGVLCAIGIYQLYATGISTFAMYGAILSCVVLLMLLFGQRVAKDYDGARTIAIYFIPAIFLVFLLQG</sequence>
<feature type="transmembrane region" description="Helical" evidence="5">
    <location>
        <begin position="51"/>
        <end position="78"/>
    </location>
</feature>
<evidence type="ECO:0000313" key="7">
    <source>
        <dbReference type="Proteomes" id="UP000269412"/>
    </source>
</evidence>
<proteinExistence type="predicted"/>
<keyword evidence="3 5" id="KW-1133">Transmembrane helix</keyword>
<comment type="caution">
    <text evidence="6">The sequence shown here is derived from an EMBL/GenBank/DDBJ whole genome shotgun (WGS) entry which is preliminary data.</text>
</comment>
<evidence type="ECO:0000256" key="2">
    <source>
        <dbReference type="ARBA" id="ARBA00022692"/>
    </source>
</evidence>
<dbReference type="RefSeq" id="WP_121064324.1">
    <property type="nucleotide sequence ID" value="NZ_RBIQ01000007.1"/>
</dbReference>
<name>A0A495EDB5_9FLAO</name>
<dbReference type="Proteomes" id="UP000269412">
    <property type="component" value="Unassembled WGS sequence"/>
</dbReference>
<evidence type="ECO:0000256" key="5">
    <source>
        <dbReference type="SAM" id="Phobius"/>
    </source>
</evidence>
<reference evidence="6 7" key="1">
    <citation type="submission" date="2018-10" db="EMBL/GenBank/DDBJ databases">
        <title>Genomic Encyclopedia of Archaeal and Bacterial Type Strains, Phase II (KMG-II): from individual species to whole genera.</title>
        <authorList>
            <person name="Goeker M."/>
        </authorList>
    </citation>
    <scope>NUCLEOTIDE SEQUENCE [LARGE SCALE GENOMIC DNA]</scope>
    <source>
        <strain evidence="6 7">DSM 25230</strain>
    </source>
</reference>
<dbReference type="AlphaFoldDB" id="A0A495EDB5"/>
<evidence type="ECO:0000313" key="6">
    <source>
        <dbReference type="EMBL" id="RKR14796.1"/>
    </source>
</evidence>
<keyword evidence="7" id="KW-1185">Reference proteome</keyword>
<keyword evidence="2 5" id="KW-0812">Transmembrane</keyword>
<feature type="transmembrane region" description="Helical" evidence="5">
    <location>
        <begin position="112"/>
        <end position="130"/>
    </location>
</feature>
<gene>
    <name evidence="6" type="ORF">CLV91_0875</name>
</gene>
<dbReference type="EMBL" id="RBIQ01000007">
    <property type="protein sequence ID" value="RKR14796.1"/>
    <property type="molecule type" value="Genomic_DNA"/>
</dbReference>
<dbReference type="InterPro" id="IPR032808">
    <property type="entry name" value="DoxX"/>
</dbReference>
<evidence type="ECO:0000256" key="3">
    <source>
        <dbReference type="ARBA" id="ARBA00022989"/>
    </source>
</evidence>
<dbReference type="GO" id="GO:0016020">
    <property type="term" value="C:membrane"/>
    <property type="evidence" value="ECO:0007669"/>
    <property type="project" value="UniProtKB-SubCell"/>
</dbReference>
<dbReference type="Pfam" id="PF07681">
    <property type="entry name" value="DoxX"/>
    <property type="match status" value="1"/>
</dbReference>